<dbReference type="InterPro" id="IPR029062">
    <property type="entry name" value="Class_I_gatase-like"/>
</dbReference>
<dbReference type="PRINTS" id="PR00099">
    <property type="entry name" value="CPSGATASE"/>
</dbReference>
<evidence type="ECO:0000259" key="2">
    <source>
        <dbReference type="Pfam" id="PF00117"/>
    </source>
</evidence>
<evidence type="ECO:0000256" key="1">
    <source>
        <dbReference type="ARBA" id="ARBA00022962"/>
    </source>
</evidence>
<gene>
    <name evidence="3" type="primary">trpG</name>
    <name evidence="3" type="ORF">DSLASN_39280</name>
</gene>
<dbReference type="EMBL" id="AP024488">
    <property type="protein sequence ID" value="BCS98296.1"/>
    <property type="molecule type" value="Genomic_DNA"/>
</dbReference>
<dbReference type="InterPro" id="IPR017926">
    <property type="entry name" value="GATASE"/>
</dbReference>
<dbReference type="PROSITE" id="PS51273">
    <property type="entry name" value="GATASE_TYPE_1"/>
    <property type="match status" value="1"/>
</dbReference>
<evidence type="ECO:0000313" key="3">
    <source>
        <dbReference type="EMBL" id="BCS98296.1"/>
    </source>
</evidence>
<dbReference type="Proteomes" id="UP001320148">
    <property type="component" value="Chromosome"/>
</dbReference>
<keyword evidence="1 3" id="KW-0315">Glutamine amidotransferase</keyword>
<evidence type="ECO:0000313" key="4">
    <source>
        <dbReference type="Proteomes" id="UP001320148"/>
    </source>
</evidence>
<dbReference type="Pfam" id="PF00117">
    <property type="entry name" value="GATase"/>
    <property type="match status" value="1"/>
</dbReference>
<dbReference type="PRINTS" id="PR00096">
    <property type="entry name" value="GATASE"/>
</dbReference>
<dbReference type="SUPFAM" id="SSF52317">
    <property type="entry name" value="Class I glutamine amidotransferase-like"/>
    <property type="match status" value="1"/>
</dbReference>
<feature type="domain" description="Glutamine amidotransferase" evidence="2">
    <location>
        <begin position="5"/>
        <end position="187"/>
    </location>
</feature>
<dbReference type="InterPro" id="IPR050472">
    <property type="entry name" value="Anth_synth/Amidotransfase"/>
</dbReference>
<dbReference type="NCBIfam" id="TIGR00566">
    <property type="entry name" value="trpG_papA"/>
    <property type="match status" value="1"/>
</dbReference>
<protein>
    <submittedName>
        <fullName evidence="3">Glutamine amidotransferase</fullName>
    </submittedName>
</protein>
<dbReference type="Gene3D" id="3.40.50.880">
    <property type="match status" value="1"/>
</dbReference>
<keyword evidence="4" id="KW-1185">Reference proteome</keyword>
<reference evidence="3 4" key="1">
    <citation type="submission" date="2021-02" db="EMBL/GenBank/DDBJ databases">
        <title>Complete genome of Desulfoluna sp. strain ASN36.</title>
        <authorList>
            <person name="Takahashi A."/>
            <person name="Kojima H."/>
            <person name="Fukui M."/>
        </authorList>
    </citation>
    <scope>NUCLEOTIDE SEQUENCE [LARGE SCALE GENOMIC DNA]</scope>
    <source>
        <strain evidence="3 4">ASN36</strain>
    </source>
</reference>
<dbReference type="InterPro" id="IPR006221">
    <property type="entry name" value="TrpG/PapA_dom"/>
</dbReference>
<dbReference type="CDD" id="cd01743">
    <property type="entry name" value="GATase1_Anthranilate_Synthase"/>
    <property type="match status" value="1"/>
</dbReference>
<dbReference type="PANTHER" id="PTHR43418">
    <property type="entry name" value="MULTIFUNCTIONAL TRYPTOPHAN BIOSYNTHESIS PROTEIN-RELATED"/>
    <property type="match status" value="1"/>
</dbReference>
<dbReference type="PANTHER" id="PTHR43418:SF4">
    <property type="entry name" value="MULTIFUNCTIONAL TRYPTOPHAN BIOSYNTHESIS PROTEIN"/>
    <property type="match status" value="1"/>
</dbReference>
<sequence length="197" mass="21645">MATLLVIDNYDSFTYNLVQMFKGVDGLTTKVFRSDAISLRQAEVLGPDYILISPGPKSPLHAGISIPMIRAFYKRVPILGVCLGMQSINEVFGGQTVRAPVPVHGKQSPVVHSGDGIFEGIPSPFRVARYHSLMVEMADEAPLEVTAHSEDGVIMGLAHREHPLWGVQFHPESFMTEHGQAMVANFLNLGPLGRWRP</sequence>
<organism evidence="3 4">
    <name type="scientific">Desulfoluna limicola</name>
    <dbReference type="NCBI Taxonomy" id="2810562"/>
    <lineage>
        <taxon>Bacteria</taxon>
        <taxon>Pseudomonadati</taxon>
        <taxon>Thermodesulfobacteriota</taxon>
        <taxon>Desulfobacteria</taxon>
        <taxon>Desulfobacterales</taxon>
        <taxon>Desulfolunaceae</taxon>
        <taxon>Desulfoluna</taxon>
    </lineage>
</organism>
<proteinExistence type="predicted"/>
<dbReference type="RefSeq" id="WP_236889700.1">
    <property type="nucleotide sequence ID" value="NZ_AP024488.1"/>
</dbReference>
<dbReference type="PRINTS" id="PR00097">
    <property type="entry name" value="ANTSNTHASEII"/>
</dbReference>
<name>A0ABM7PLP2_9BACT</name>
<accession>A0ABM7PLP2</accession>